<keyword evidence="4" id="KW-0281">Fimbrium</keyword>
<dbReference type="InterPro" id="IPR012902">
    <property type="entry name" value="N_methyl_site"/>
</dbReference>
<feature type="transmembrane region" description="Helical" evidence="6">
    <location>
        <begin position="7"/>
        <end position="28"/>
    </location>
</feature>
<dbReference type="Proteomes" id="UP001208534">
    <property type="component" value="Unassembled WGS sequence"/>
</dbReference>
<dbReference type="GO" id="GO:0043107">
    <property type="term" value="P:type IV pilus-dependent motility"/>
    <property type="evidence" value="ECO:0007669"/>
    <property type="project" value="TreeGrafter"/>
</dbReference>
<dbReference type="InterPro" id="IPR045584">
    <property type="entry name" value="Pilin-like"/>
</dbReference>
<keyword evidence="6" id="KW-1133">Transmembrane helix</keyword>
<dbReference type="PRINTS" id="PR00813">
    <property type="entry name" value="BCTERIALGSPG"/>
</dbReference>
<comment type="similarity">
    <text evidence="1 4">Belongs to the N-Me-Phe pilin family.</text>
</comment>
<dbReference type="InterPro" id="IPR000983">
    <property type="entry name" value="Bac_GSPG_pilin"/>
</dbReference>
<evidence type="ECO:0000256" key="4">
    <source>
        <dbReference type="RuleBase" id="RU000389"/>
    </source>
</evidence>
<dbReference type="InterPro" id="IPR001082">
    <property type="entry name" value="Pilin"/>
</dbReference>
<proteinExistence type="inferred from homology"/>
<keyword evidence="3" id="KW-0488">Methylation</keyword>
<reference evidence="7" key="1">
    <citation type="submission" date="2021-06" db="EMBL/GenBank/DDBJ databases">
        <title>Propagation of a rapidly emergent carbapenem-resistant Acinetobacter baumannii lineage by various extra-hospital transmission networks.</title>
        <authorList>
            <person name="Calix J."/>
        </authorList>
    </citation>
    <scope>NUCLEOTIDE SEQUENCE</scope>
    <source>
        <strain evidence="7">WU_MDCI_Aw63</strain>
    </source>
</reference>
<dbReference type="NCBIfam" id="TIGR02532">
    <property type="entry name" value="IV_pilin_GFxxxE"/>
    <property type="match status" value="1"/>
</dbReference>
<dbReference type="GO" id="GO:0044096">
    <property type="term" value="C:type IV pilus"/>
    <property type="evidence" value="ECO:0007669"/>
    <property type="project" value="TreeGrafter"/>
</dbReference>
<dbReference type="PROSITE" id="PS00409">
    <property type="entry name" value="PROKAR_NTER_METHYL"/>
    <property type="match status" value="1"/>
</dbReference>
<dbReference type="PANTHER" id="PTHR30093">
    <property type="entry name" value="GENERAL SECRETION PATHWAY PROTEIN G"/>
    <property type="match status" value="1"/>
</dbReference>
<evidence type="ECO:0000256" key="1">
    <source>
        <dbReference type="ARBA" id="ARBA00005233"/>
    </source>
</evidence>
<dbReference type="Pfam" id="PF07963">
    <property type="entry name" value="N_methyl"/>
    <property type="match status" value="1"/>
</dbReference>
<gene>
    <name evidence="7" type="ORF">KTH64_10195</name>
</gene>
<keyword evidence="6" id="KW-0472">Membrane</keyword>
<dbReference type="GO" id="GO:0015628">
    <property type="term" value="P:protein secretion by the type II secretion system"/>
    <property type="evidence" value="ECO:0007669"/>
    <property type="project" value="InterPro"/>
</dbReference>
<comment type="caution">
    <text evidence="7">The sequence shown here is derived from an EMBL/GenBank/DDBJ whole genome shotgun (WGS) entry which is preliminary data.</text>
</comment>
<dbReference type="AlphaFoldDB" id="A0AAW5RBI8"/>
<comment type="subunit">
    <text evidence="2">The pili are polar flexible filaments of about 5.4 nanometers diameter and 2.5 micrometers average length; they consist of only a single polypeptide chain arranged in a helical configuration of five subunits per turn in the assembled pilus.</text>
</comment>
<evidence type="ECO:0000256" key="3">
    <source>
        <dbReference type="ARBA" id="ARBA00022481"/>
    </source>
</evidence>
<evidence type="ECO:0000313" key="7">
    <source>
        <dbReference type="EMBL" id="MCU4397314.1"/>
    </source>
</evidence>
<evidence type="ECO:0000256" key="2">
    <source>
        <dbReference type="ARBA" id="ARBA00011156"/>
    </source>
</evidence>
<feature type="region of interest" description="Disordered" evidence="5">
    <location>
        <begin position="65"/>
        <end position="84"/>
    </location>
</feature>
<accession>A0AAW5RBI8</accession>
<evidence type="ECO:0000256" key="5">
    <source>
        <dbReference type="SAM" id="MobiDB-lite"/>
    </source>
</evidence>
<sequence length="166" mass="17466">MKSMQKGFTLIELMIVVAIIGILAAIAIPQYQNYVGRSNIAAAVQTVSANKTGLEEYVMEYGEFPDGTTKPEAAKPESAPGAGDAKAAVRGERAEDLGIVNPSFGKIVLKDLTNGAGAITLTFTTGNPGINGKNVQLQRDANGTWTCVSDVDKKFENKACSIGTIK</sequence>
<dbReference type="EMBL" id="JAHPRE010000038">
    <property type="protein sequence ID" value="MCU4397314.1"/>
    <property type="molecule type" value="Genomic_DNA"/>
</dbReference>
<protein>
    <submittedName>
        <fullName evidence="7">Pilin</fullName>
    </submittedName>
</protein>
<dbReference type="Gene3D" id="3.30.700.10">
    <property type="entry name" value="Glycoprotein, Type 4 Pilin"/>
    <property type="match status" value="1"/>
</dbReference>
<name>A0AAW5RBI8_ACIJU</name>
<dbReference type="GO" id="GO:0007155">
    <property type="term" value="P:cell adhesion"/>
    <property type="evidence" value="ECO:0007669"/>
    <property type="project" value="InterPro"/>
</dbReference>
<dbReference type="GO" id="GO:0015627">
    <property type="term" value="C:type II protein secretion system complex"/>
    <property type="evidence" value="ECO:0007669"/>
    <property type="project" value="InterPro"/>
</dbReference>
<evidence type="ECO:0000256" key="6">
    <source>
        <dbReference type="SAM" id="Phobius"/>
    </source>
</evidence>
<keyword evidence="6" id="KW-0812">Transmembrane</keyword>
<dbReference type="PANTHER" id="PTHR30093:SF34">
    <property type="entry name" value="PREPILIN PEPTIDASE-DEPENDENT PROTEIN D"/>
    <property type="match status" value="1"/>
</dbReference>
<dbReference type="SUPFAM" id="SSF54523">
    <property type="entry name" value="Pili subunits"/>
    <property type="match status" value="1"/>
</dbReference>
<organism evidence="7 8">
    <name type="scientific">Acinetobacter junii</name>
    <dbReference type="NCBI Taxonomy" id="40215"/>
    <lineage>
        <taxon>Bacteria</taxon>
        <taxon>Pseudomonadati</taxon>
        <taxon>Pseudomonadota</taxon>
        <taxon>Gammaproteobacteria</taxon>
        <taxon>Moraxellales</taxon>
        <taxon>Moraxellaceae</taxon>
        <taxon>Acinetobacter</taxon>
    </lineage>
</organism>
<dbReference type="Pfam" id="PF00114">
    <property type="entry name" value="Pilin"/>
    <property type="match status" value="1"/>
</dbReference>
<evidence type="ECO:0000313" key="8">
    <source>
        <dbReference type="Proteomes" id="UP001208534"/>
    </source>
</evidence>